<keyword evidence="3 11" id="KW-1134">Transmembrane beta strand</keyword>
<keyword evidence="16" id="KW-0675">Receptor</keyword>
<keyword evidence="6" id="KW-0408">Iron</keyword>
<dbReference type="InterPro" id="IPR000531">
    <property type="entry name" value="Beta-barrel_TonB"/>
</dbReference>
<keyword evidence="10 11" id="KW-0998">Cell outer membrane</keyword>
<dbReference type="InterPro" id="IPR036942">
    <property type="entry name" value="Beta-barrel_TonB_sf"/>
</dbReference>
<dbReference type="InterPro" id="IPR012910">
    <property type="entry name" value="Plug_dom"/>
</dbReference>
<keyword evidence="17" id="KW-1185">Reference proteome</keyword>
<dbReference type="PANTHER" id="PTHR32552:SF81">
    <property type="entry name" value="TONB-DEPENDENT OUTER MEMBRANE RECEPTOR"/>
    <property type="match status" value="1"/>
</dbReference>
<evidence type="ECO:0000256" key="9">
    <source>
        <dbReference type="ARBA" id="ARBA00023136"/>
    </source>
</evidence>
<dbReference type="Gene3D" id="2.40.170.20">
    <property type="entry name" value="TonB-dependent receptor, beta-barrel domain"/>
    <property type="match status" value="1"/>
</dbReference>
<evidence type="ECO:0000256" key="12">
    <source>
        <dbReference type="RuleBase" id="RU003357"/>
    </source>
</evidence>
<evidence type="ECO:0000256" key="10">
    <source>
        <dbReference type="ARBA" id="ARBA00023237"/>
    </source>
</evidence>
<evidence type="ECO:0000256" key="2">
    <source>
        <dbReference type="ARBA" id="ARBA00022448"/>
    </source>
</evidence>
<evidence type="ECO:0000256" key="7">
    <source>
        <dbReference type="ARBA" id="ARBA00023065"/>
    </source>
</evidence>
<keyword evidence="5 11" id="KW-0812">Transmembrane</keyword>
<keyword evidence="2 11" id="KW-0813">Transport</keyword>
<dbReference type="InterPro" id="IPR039426">
    <property type="entry name" value="TonB-dep_rcpt-like"/>
</dbReference>
<evidence type="ECO:0000256" key="8">
    <source>
        <dbReference type="ARBA" id="ARBA00023077"/>
    </source>
</evidence>
<name>A0A1H9FZ12_9GAMM</name>
<feature type="domain" description="TonB-dependent receptor-like beta-barrel" evidence="14">
    <location>
        <begin position="315"/>
        <end position="809"/>
    </location>
</feature>
<evidence type="ECO:0000259" key="15">
    <source>
        <dbReference type="Pfam" id="PF07715"/>
    </source>
</evidence>
<dbReference type="STRING" id="489703.SAMN04488038_106153"/>
<dbReference type="PROSITE" id="PS52016">
    <property type="entry name" value="TONB_DEPENDENT_REC_3"/>
    <property type="match status" value="1"/>
</dbReference>
<dbReference type="Proteomes" id="UP000199233">
    <property type="component" value="Unassembled WGS sequence"/>
</dbReference>
<dbReference type="GO" id="GO:0009279">
    <property type="term" value="C:cell outer membrane"/>
    <property type="evidence" value="ECO:0007669"/>
    <property type="project" value="UniProtKB-SubCell"/>
</dbReference>
<reference evidence="16 17" key="1">
    <citation type="submission" date="2016-10" db="EMBL/GenBank/DDBJ databases">
        <authorList>
            <person name="de Groot N.N."/>
        </authorList>
    </citation>
    <scope>NUCLEOTIDE SEQUENCE [LARGE SCALE GENOMIC DNA]</scope>
    <source>
        <strain evidence="16 17">DSM 25927</strain>
    </source>
</reference>
<keyword evidence="7" id="KW-0406">Ion transport</keyword>
<evidence type="ECO:0000313" key="17">
    <source>
        <dbReference type="Proteomes" id="UP000199233"/>
    </source>
</evidence>
<evidence type="ECO:0000256" key="1">
    <source>
        <dbReference type="ARBA" id="ARBA00004571"/>
    </source>
</evidence>
<keyword evidence="13" id="KW-0732">Signal</keyword>
<gene>
    <name evidence="16" type="ORF">SAMN04488038_106153</name>
</gene>
<dbReference type="EMBL" id="FOFS01000006">
    <property type="protein sequence ID" value="SEQ43061.1"/>
    <property type="molecule type" value="Genomic_DNA"/>
</dbReference>
<comment type="similarity">
    <text evidence="11 12">Belongs to the TonB-dependent receptor family.</text>
</comment>
<dbReference type="PANTHER" id="PTHR32552">
    <property type="entry name" value="FERRICHROME IRON RECEPTOR-RELATED"/>
    <property type="match status" value="1"/>
</dbReference>
<evidence type="ECO:0000256" key="5">
    <source>
        <dbReference type="ARBA" id="ARBA00022692"/>
    </source>
</evidence>
<comment type="subcellular location">
    <subcellularLocation>
        <location evidence="1 11">Cell outer membrane</location>
        <topology evidence="1 11">Multi-pass membrane protein</topology>
    </subcellularLocation>
</comment>
<dbReference type="GO" id="GO:0006826">
    <property type="term" value="P:iron ion transport"/>
    <property type="evidence" value="ECO:0007669"/>
    <property type="project" value="UniProtKB-KW"/>
</dbReference>
<keyword evidence="4" id="KW-0410">Iron transport</keyword>
<sequence length="845" mass="91031">MKQKLYRSTFCTAMVLGSGSALPAHAQDAAEAAAQAPAAAEAAPVAGAEIEEVLVTARRIQERLQDVPISMTVFDQSQLTDRNVSSARDLAGYTPSLQANPRFGTDSTSLAIRGFSQELRTTASVGMYFADVVSPRGGGNTPGGDGAGPGAFFDLQNVQVLKGPQGTLFGRNTTGGAVLLVPRKPGAQFEGYVEQSLGDDNLAHTTAIVNVPVNDRIRLRLGVDRNRRDGYLKNISGVGPKDFADLDYTAGRASLVVDLAPRLENYTILSASLSDTNGQLPRIFAFNPASGLSVIPVFNGAVSDQLAREQAADKYAVENDDPNARVTNRSLQGINTTTWTINDGLTLKNIASYAQLKIDNNNNTYGTNLLIPSTVTVSNGQGGTVTVPTGAYAGIPFSLFPNNTPKGLHSIDQWTATEEVQLLGHTSDNRINWQTGFYYEASRELHPNGSSSSLLNNCSDYQNQVCSDPIGDFVSQLQRQQPGTTLVGSLGWQVGGIEYRNIGIYGQADFKLSEALKLTAGLRYTKDQSTGWAEMARWRFAGSNDTPTLDCTDRQGTIVSSTSVCRNDQKKDSSAPTWLLGADYKLQPDWMLYGKYARGYRMGSVIPYAVPGYRTFDPEQVDSFELGSKTSFDGAIRGNFNVSLFYNKLKDQQLQYGFRSVDNSVAGNASIINAGASRTYGAEVESVLLPVKALRLSLSYAYLNTKLEKIDDFTAPGFVAQPPAAEGEPLPYTTKHKLSATAAYTLPLDASLGAVTASTTYTYQSDMFVSSSTNGPNGTVPSYGLFNLNLSWDGVGGKPVDIAFFATNLLDQYYRASVIDSWQQGISTQILGEPRMLGGRVRLSF</sequence>
<evidence type="ECO:0000256" key="13">
    <source>
        <dbReference type="SAM" id="SignalP"/>
    </source>
</evidence>
<evidence type="ECO:0000313" key="16">
    <source>
        <dbReference type="EMBL" id="SEQ43061.1"/>
    </source>
</evidence>
<proteinExistence type="inferred from homology"/>
<organism evidence="16 17">
    <name type="scientific">Solimonas aquatica</name>
    <dbReference type="NCBI Taxonomy" id="489703"/>
    <lineage>
        <taxon>Bacteria</taxon>
        <taxon>Pseudomonadati</taxon>
        <taxon>Pseudomonadota</taxon>
        <taxon>Gammaproteobacteria</taxon>
        <taxon>Nevskiales</taxon>
        <taxon>Nevskiaceae</taxon>
        <taxon>Solimonas</taxon>
    </lineage>
</organism>
<evidence type="ECO:0000256" key="6">
    <source>
        <dbReference type="ARBA" id="ARBA00023004"/>
    </source>
</evidence>
<evidence type="ECO:0000256" key="3">
    <source>
        <dbReference type="ARBA" id="ARBA00022452"/>
    </source>
</evidence>
<dbReference type="SUPFAM" id="SSF56935">
    <property type="entry name" value="Porins"/>
    <property type="match status" value="1"/>
</dbReference>
<protein>
    <submittedName>
        <fullName evidence="16">Outer membrane receptor proteins, mostly Fe transport</fullName>
    </submittedName>
</protein>
<keyword evidence="9 11" id="KW-0472">Membrane</keyword>
<feature type="chain" id="PRO_5011755212" evidence="13">
    <location>
        <begin position="27"/>
        <end position="845"/>
    </location>
</feature>
<feature type="domain" description="TonB-dependent receptor plug" evidence="15">
    <location>
        <begin position="64"/>
        <end position="177"/>
    </location>
</feature>
<dbReference type="AlphaFoldDB" id="A0A1H9FZ12"/>
<evidence type="ECO:0000256" key="11">
    <source>
        <dbReference type="PROSITE-ProRule" id="PRU01360"/>
    </source>
</evidence>
<dbReference type="Pfam" id="PF07715">
    <property type="entry name" value="Plug"/>
    <property type="match status" value="1"/>
</dbReference>
<evidence type="ECO:0000256" key="4">
    <source>
        <dbReference type="ARBA" id="ARBA00022496"/>
    </source>
</evidence>
<keyword evidence="8 12" id="KW-0798">TonB box</keyword>
<feature type="signal peptide" evidence="13">
    <location>
        <begin position="1"/>
        <end position="26"/>
    </location>
</feature>
<accession>A0A1H9FZ12</accession>
<dbReference type="RefSeq" id="WP_177188922.1">
    <property type="nucleotide sequence ID" value="NZ_FOFS01000006.1"/>
</dbReference>
<evidence type="ECO:0000259" key="14">
    <source>
        <dbReference type="Pfam" id="PF00593"/>
    </source>
</evidence>
<dbReference type="Pfam" id="PF00593">
    <property type="entry name" value="TonB_dep_Rec_b-barrel"/>
    <property type="match status" value="1"/>
</dbReference>